<dbReference type="PANTHER" id="PTHR23028">
    <property type="entry name" value="ACETYLTRANSFERASE"/>
    <property type="match status" value="1"/>
</dbReference>
<dbReference type="EMBL" id="JAVDUM010000004">
    <property type="protein sequence ID" value="MDR6866590.1"/>
    <property type="molecule type" value="Genomic_DNA"/>
</dbReference>
<feature type="transmembrane region" description="Helical" evidence="1">
    <location>
        <begin position="184"/>
        <end position="202"/>
    </location>
</feature>
<dbReference type="Pfam" id="PF01757">
    <property type="entry name" value="Acyl_transf_3"/>
    <property type="match status" value="1"/>
</dbReference>
<feature type="transmembrane region" description="Helical" evidence="1">
    <location>
        <begin position="209"/>
        <end position="229"/>
    </location>
</feature>
<keyword evidence="1" id="KW-1133">Transmembrane helix</keyword>
<dbReference type="InterPro" id="IPR050879">
    <property type="entry name" value="Acyltransferase_3"/>
</dbReference>
<proteinExistence type="predicted"/>
<gene>
    <name evidence="3" type="ORF">J2Y69_001183</name>
</gene>
<feature type="transmembrane region" description="Helical" evidence="1">
    <location>
        <begin position="300"/>
        <end position="320"/>
    </location>
</feature>
<dbReference type="RefSeq" id="WP_310018549.1">
    <property type="nucleotide sequence ID" value="NZ_JAVDUM010000004.1"/>
</dbReference>
<evidence type="ECO:0000256" key="1">
    <source>
        <dbReference type="SAM" id="Phobius"/>
    </source>
</evidence>
<evidence type="ECO:0000313" key="3">
    <source>
        <dbReference type="EMBL" id="MDR6866590.1"/>
    </source>
</evidence>
<feature type="transmembrane region" description="Helical" evidence="1">
    <location>
        <begin position="138"/>
        <end position="155"/>
    </location>
</feature>
<reference evidence="3 4" key="1">
    <citation type="submission" date="2023-07" db="EMBL/GenBank/DDBJ databases">
        <title>Sorghum-associated microbial communities from plants grown in Nebraska, USA.</title>
        <authorList>
            <person name="Schachtman D."/>
        </authorList>
    </citation>
    <scope>NUCLEOTIDE SEQUENCE [LARGE SCALE GENOMIC DNA]</scope>
    <source>
        <strain evidence="3 4">2980</strain>
    </source>
</reference>
<keyword evidence="1" id="KW-0812">Transmembrane</keyword>
<sequence length="345" mass="36652">MARPLTYMPALDGLRAVAIVFVLIMHGAKPFTVPGGFGVDVFFVLSGFLITTLLWAEVQGTSRIRLGIFYGKRAIRLVPSLFATIIITIPIALLLGMDASRLAVDSTAAAFYLTPFSTALVGDPLYYGHLWTLAVEEYFYLLWPIVFLLMVKLGLTWKTIAALAIGGGSLLYIAQIVVPTGTGYLRAGGIAVGCGIALIIAETRARGDARWLGAAAVVSLAAAAVTSTIPAVADAAYPLAAASAVATVFAVNGPRRALLQRVLESRPMVFIGKISYEVYLVHMLFLAGLAILFGTSRIVVAIPAYVLTFALAAALHFGFLPMQARLRRALTRPRALAGRSVPEAG</sequence>
<feature type="domain" description="Acyltransferase 3" evidence="2">
    <location>
        <begin position="10"/>
        <end position="315"/>
    </location>
</feature>
<evidence type="ECO:0000313" key="4">
    <source>
        <dbReference type="Proteomes" id="UP001259347"/>
    </source>
</evidence>
<comment type="caution">
    <text evidence="3">The sequence shown here is derived from an EMBL/GenBank/DDBJ whole genome shotgun (WGS) entry which is preliminary data.</text>
</comment>
<feature type="transmembrane region" description="Helical" evidence="1">
    <location>
        <begin position="37"/>
        <end position="56"/>
    </location>
</feature>
<dbReference type="PANTHER" id="PTHR23028:SF53">
    <property type="entry name" value="ACYL_TRANSF_3 DOMAIN-CONTAINING PROTEIN"/>
    <property type="match status" value="1"/>
</dbReference>
<dbReference type="InterPro" id="IPR002656">
    <property type="entry name" value="Acyl_transf_3_dom"/>
</dbReference>
<evidence type="ECO:0000259" key="2">
    <source>
        <dbReference type="Pfam" id="PF01757"/>
    </source>
</evidence>
<feature type="transmembrane region" description="Helical" evidence="1">
    <location>
        <begin position="235"/>
        <end position="253"/>
    </location>
</feature>
<accession>A0ABU1SAG2</accession>
<organism evidence="3 4">
    <name type="scientific">Microbacterium resistens</name>
    <dbReference type="NCBI Taxonomy" id="156977"/>
    <lineage>
        <taxon>Bacteria</taxon>
        <taxon>Bacillati</taxon>
        <taxon>Actinomycetota</taxon>
        <taxon>Actinomycetes</taxon>
        <taxon>Micrococcales</taxon>
        <taxon>Microbacteriaceae</taxon>
        <taxon>Microbacterium</taxon>
    </lineage>
</organism>
<feature type="transmembrane region" description="Helical" evidence="1">
    <location>
        <begin position="7"/>
        <end position="25"/>
    </location>
</feature>
<keyword evidence="4" id="KW-1185">Reference proteome</keyword>
<dbReference type="Proteomes" id="UP001259347">
    <property type="component" value="Unassembled WGS sequence"/>
</dbReference>
<name>A0ABU1SAG2_9MICO</name>
<feature type="transmembrane region" description="Helical" evidence="1">
    <location>
        <begin position="274"/>
        <end position="294"/>
    </location>
</feature>
<protein>
    <submittedName>
        <fullName evidence="3">Peptidoglycan/LPS O-acetylase OafA/YrhL</fullName>
    </submittedName>
</protein>
<keyword evidence="1" id="KW-0472">Membrane</keyword>
<feature type="transmembrane region" description="Helical" evidence="1">
    <location>
        <begin position="77"/>
        <end position="97"/>
    </location>
</feature>